<comment type="caution">
    <text evidence="2">The sequence shown here is derived from an EMBL/GenBank/DDBJ whole genome shotgun (WGS) entry which is preliminary data.</text>
</comment>
<dbReference type="Proteomes" id="UP000275910">
    <property type="component" value="Unassembled WGS sequence"/>
</dbReference>
<name>A0A3N2RJ15_LYSEN</name>
<feature type="signal peptide" evidence="1">
    <location>
        <begin position="1"/>
        <end position="22"/>
    </location>
</feature>
<gene>
    <name evidence="2" type="ORF">D9T17_08745</name>
</gene>
<evidence type="ECO:0000256" key="1">
    <source>
        <dbReference type="SAM" id="SignalP"/>
    </source>
</evidence>
<organism evidence="2 3">
    <name type="scientific">Lysobacter enzymogenes</name>
    <dbReference type="NCBI Taxonomy" id="69"/>
    <lineage>
        <taxon>Bacteria</taxon>
        <taxon>Pseudomonadati</taxon>
        <taxon>Pseudomonadota</taxon>
        <taxon>Gammaproteobacteria</taxon>
        <taxon>Lysobacterales</taxon>
        <taxon>Lysobacteraceae</taxon>
        <taxon>Lysobacter</taxon>
    </lineage>
</organism>
<evidence type="ECO:0000313" key="2">
    <source>
        <dbReference type="EMBL" id="ROU07389.1"/>
    </source>
</evidence>
<reference evidence="2 3" key="1">
    <citation type="submission" date="2018-10" db="EMBL/GenBank/DDBJ databases">
        <title>The genome of Lysobacter enzymogenes OH11.</title>
        <authorList>
            <person name="Liu F."/>
            <person name="Zhao Y."/>
            <person name="Qian G."/>
            <person name="Chen Y."/>
            <person name="Xu H."/>
        </authorList>
    </citation>
    <scope>NUCLEOTIDE SEQUENCE [LARGE SCALE GENOMIC DNA]</scope>
    <source>
        <strain evidence="2 3">OH11</strain>
    </source>
</reference>
<evidence type="ECO:0000313" key="3">
    <source>
        <dbReference type="Proteomes" id="UP000275910"/>
    </source>
</evidence>
<protein>
    <submittedName>
        <fullName evidence="2">Uncharacterized protein</fullName>
    </submittedName>
</protein>
<keyword evidence="1" id="KW-0732">Signal</keyword>
<accession>A0A3N2RJ15</accession>
<sequence length="217" mass="24505">MRKTGQWMAMLVLALALRPARAADEENLLVFVGERISVEQFKPELPPNVLMMDGAFKAKFRVRQVVYGRYEGEAIEFDAYDHYGIPPFAGYAHSLLFVSRDGDRFVQQKYQYFPVFRTRGGEWNGCGPVGPRDTEQRRGVVATLPATFAEDAFIALPHDRQRGGDRHWFADAHFRVEGDRAHCLTGSSLHDLFELKKRTVLKARGLFGGDDAAPASR</sequence>
<proteinExistence type="predicted"/>
<dbReference type="EMBL" id="RCTY01000022">
    <property type="protein sequence ID" value="ROU07389.1"/>
    <property type="molecule type" value="Genomic_DNA"/>
</dbReference>
<dbReference type="AlphaFoldDB" id="A0A3N2RJ15"/>
<feature type="chain" id="PRO_5017957011" evidence="1">
    <location>
        <begin position="23"/>
        <end position="217"/>
    </location>
</feature>